<dbReference type="GeneID" id="93305163"/>
<proteinExistence type="predicted"/>
<dbReference type="Proteomes" id="UP000095003">
    <property type="component" value="Unassembled WGS sequence"/>
</dbReference>
<evidence type="ECO:0000259" key="1">
    <source>
        <dbReference type="Pfam" id="PF00403"/>
    </source>
</evidence>
<dbReference type="CDD" id="cd00371">
    <property type="entry name" value="HMA"/>
    <property type="match status" value="1"/>
</dbReference>
<protein>
    <submittedName>
        <fullName evidence="2">Heavy-metal-associated domain protein</fullName>
    </submittedName>
</protein>
<name>A0A1E3AGL6_9FIRM</name>
<evidence type="ECO:0000313" key="2">
    <source>
        <dbReference type="EMBL" id="ODM07888.1"/>
    </source>
</evidence>
<feature type="domain" description="HMA" evidence="1">
    <location>
        <begin position="56"/>
        <end position="113"/>
    </location>
</feature>
<reference evidence="2 3" key="1">
    <citation type="submission" date="2016-07" db="EMBL/GenBank/DDBJ databases">
        <title>Characterization of isolates of Eisenbergiella tayi derived from blood cultures, using whole genome sequencing.</title>
        <authorList>
            <person name="Burdz T."/>
            <person name="Wiebe D."/>
            <person name="Huynh C."/>
            <person name="Bernard K."/>
        </authorList>
    </citation>
    <scope>NUCLEOTIDE SEQUENCE [LARGE SCALE GENOMIC DNA]</scope>
    <source>
        <strain evidence="2 3">NML 120489</strain>
    </source>
</reference>
<gene>
    <name evidence="2" type="ORF">BEH84_05211</name>
</gene>
<dbReference type="Pfam" id="PF00403">
    <property type="entry name" value="HMA"/>
    <property type="match status" value="1"/>
</dbReference>
<sequence length="122" mass="13529">MATGIICIIILMACVFGIKSYAKRLSHGCCGGGGETIKKIRPADKQKSHYPHTYKLEIEGMTCSNCSTRIENAFNTREGCYARADSGKRTATLHTKHPLTESEAREIIRKAGYRLNSFQTIT</sequence>
<dbReference type="SUPFAM" id="SSF55008">
    <property type="entry name" value="HMA, heavy metal-associated domain"/>
    <property type="match status" value="1"/>
</dbReference>
<dbReference type="EMBL" id="MCGI01000006">
    <property type="protein sequence ID" value="ODM07888.1"/>
    <property type="molecule type" value="Genomic_DNA"/>
</dbReference>
<dbReference type="Gene3D" id="3.30.70.100">
    <property type="match status" value="1"/>
</dbReference>
<comment type="caution">
    <text evidence="2">The sequence shown here is derived from an EMBL/GenBank/DDBJ whole genome shotgun (WGS) entry which is preliminary data.</text>
</comment>
<organism evidence="2 3">
    <name type="scientific">Eisenbergiella tayi</name>
    <dbReference type="NCBI Taxonomy" id="1432052"/>
    <lineage>
        <taxon>Bacteria</taxon>
        <taxon>Bacillati</taxon>
        <taxon>Bacillota</taxon>
        <taxon>Clostridia</taxon>
        <taxon>Lachnospirales</taxon>
        <taxon>Lachnospiraceae</taxon>
        <taxon>Eisenbergiella</taxon>
    </lineage>
</organism>
<dbReference type="InterPro" id="IPR036163">
    <property type="entry name" value="HMA_dom_sf"/>
</dbReference>
<dbReference type="RefSeq" id="WP_069158840.1">
    <property type="nucleotide sequence ID" value="NZ_DBFYTC010000202.1"/>
</dbReference>
<accession>A0A1E3AGL6</accession>
<dbReference type="InterPro" id="IPR006121">
    <property type="entry name" value="HMA_dom"/>
</dbReference>
<evidence type="ECO:0000313" key="3">
    <source>
        <dbReference type="Proteomes" id="UP000095003"/>
    </source>
</evidence>
<dbReference type="AlphaFoldDB" id="A0A1E3AGL6"/>
<dbReference type="GO" id="GO:0046872">
    <property type="term" value="F:metal ion binding"/>
    <property type="evidence" value="ECO:0007669"/>
    <property type="project" value="InterPro"/>
</dbReference>